<keyword evidence="3 6" id="KW-0812">Transmembrane</keyword>
<evidence type="ECO:0000259" key="7">
    <source>
        <dbReference type="Pfam" id="PF01545"/>
    </source>
</evidence>
<feature type="transmembrane region" description="Helical" evidence="6">
    <location>
        <begin position="39"/>
        <end position="60"/>
    </location>
</feature>
<reference evidence="8 9" key="1">
    <citation type="submission" date="2021-04" db="EMBL/GenBank/DDBJ databases">
        <title>Pseudomonas boanensis sp. nov., a bacterium isolated from river water used for household purposes in Boane District, Mozambique.</title>
        <authorList>
            <person name="Nicklasson M."/>
            <person name="Martin-Rodriguez A.J."/>
            <person name="Thorell K."/>
            <person name="Neves L."/>
            <person name="Mussagy A."/>
            <person name="Rydberg H.A."/>
            <person name="Hernroth B."/>
            <person name="Svensson-Stadler L."/>
            <person name="Sjoling A."/>
        </authorList>
    </citation>
    <scope>NUCLEOTIDE SEQUENCE [LARGE SCALE GENOMIC DNA]</scope>
    <source>
        <strain evidence="8 9">DB1</strain>
    </source>
</reference>
<evidence type="ECO:0000313" key="9">
    <source>
        <dbReference type="Proteomes" id="UP001519667"/>
    </source>
</evidence>
<dbReference type="RefSeq" id="WP_215374706.1">
    <property type="nucleotide sequence ID" value="NZ_JAGTIS010000005.1"/>
</dbReference>
<keyword evidence="9" id="KW-1185">Reference proteome</keyword>
<name>A0ABS5XI27_9GAMM</name>
<proteinExistence type="predicted"/>
<evidence type="ECO:0000256" key="5">
    <source>
        <dbReference type="ARBA" id="ARBA00023136"/>
    </source>
</evidence>
<keyword evidence="5 6" id="KW-0472">Membrane</keyword>
<dbReference type="Gene3D" id="1.20.1510.10">
    <property type="entry name" value="Cation efflux protein transmembrane domain"/>
    <property type="match status" value="1"/>
</dbReference>
<dbReference type="SUPFAM" id="SSF161111">
    <property type="entry name" value="Cation efflux protein transmembrane domain-like"/>
    <property type="match status" value="1"/>
</dbReference>
<gene>
    <name evidence="8" type="ORF">J7302_12535</name>
</gene>
<organism evidence="8 9">
    <name type="scientific">Metapseudomonas boanensis</name>
    <dbReference type="NCBI Taxonomy" id="2822138"/>
    <lineage>
        <taxon>Bacteria</taxon>
        <taxon>Pseudomonadati</taxon>
        <taxon>Pseudomonadota</taxon>
        <taxon>Gammaproteobacteria</taxon>
        <taxon>Pseudomonadales</taxon>
        <taxon>Pseudomonadaceae</taxon>
        <taxon>Metapseudomonas</taxon>
    </lineage>
</organism>
<dbReference type="PROSITE" id="PS51257">
    <property type="entry name" value="PROKAR_LIPOPROTEIN"/>
    <property type="match status" value="1"/>
</dbReference>
<dbReference type="InterPro" id="IPR050291">
    <property type="entry name" value="CDF_Transporter"/>
</dbReference>
<comment type="caution">
    <text evidence="8">The sequence shown here is derived from an EMBL/GenBank/DDBJ whole genome shotgun (WGS) entry which is preliminary data.</text>
</comment>
<sequence length="299" mass="32635">MAGIEQRVLKISILATALIACSAIGVGLCAGSQSIIFDGLFNAIDSGMALLSLSVSKLLVKQPGRRFQQGYWHIEPMALALNGSVLVILCAHAFLTSLDSLMQGGRELAFGTALLYSLAVLVGSGVMLSYIRHMNRNLRSELIQLDIQSWLMSTLISAALLLAFVLGYLLQGTPYASLTPWIDPAILAVLALALIPSPAMTVLKAVKQILRITPSELDREITGLMASFRERYGFERFSHCVAQIGRGLFVEIQIVLPEAMNRWSVAELDQVRAEIAAAIGREGPNRWLAIAFTRDPRWL</sequence>
<feature type="domain" description="Cation efflux protein transmembrane" evidence="7">
    <location>
        <begin position="9"/>
        <end position="207"/>
    </location>
</feature>
<protein>
    <submittedName>
        <fullName evidence="8">Cation transporter</fullName>
    </submittedName>
</protein>
<feature type="transmembrane region" description="Helical" evidence="6">
    <location>
        <begin position="108"/>
        <end position="130"/>
    </location>
</feature>
<evidence type="ECO:0000256" key="6">
    <source>
        <dbReference type="SAM" id="Phobius"/>
    </source>
</evidence>
<evidence type="ECO:0000256" key="1">
    <source>
        <dbReference type="ARBA" id="ARBA00004141"/>
    </source>
</evidence>
<dbReference type="InterPro" id="IPR027469">
    <property type="entry name" value="Cation_efflux_TMD_sf"/>
</dbReference>
<keyword evidence="4 6" id="KW-1133">Transmembrane helix</keyword>
<dbReference type="PANTHER" id="PTHR43840:SF15">
    <property type="entry name" value="MITOCHONDRIAL METAL TRANSPORTER 1-RELATED"/>
    <property type="match status" value="1"/>
</dbReference>
<evidence type="ECO:0000256" key="4">
    <source>
        <dbReference type="ARBA" id="ARBA00022989"/>
    </source>
</evidence>
<dbReference type="EMBL" id="JAGTIS010000005">
    <property type="protein sequence ID" value="MBT8766943.1"/>
    <property type="molecule type" value="Genomic_DNA"/>
</dbReference>
<evidence type="ECO:0000313" key="8">
    <source>
        <dbReference type="EMBL" id="MBT8766943.1"/>
    </source>
</evidence>
<evidence type="ECO:0000256" key="3">
    <source>
        <dbReference type="ARBA" id="ARBA00022692"/>
    </source>
</evidence>
<feature type="transmembrane region" description="Helical" evidence="6">
    <location>
        <begin position="181"/>
        <end position="203"/>
    </location>
</feature>
<comment type="subcellular location">
    <subcellularLocation>
        <location evidence="1">Membrane</location>
        <topology evidence="1">Multi-pass membrane protein</topology>
    </subcellularLocation>
</comment>
<dbReference type="Pfam" id="PF01545">
    <property type="entry name" value="Cation_efflux"/>
    <property type="match status" value="1"/>
</dbReference>
<dbReference type="Proteomes" id="UP001519667">
    <property type="component" value="Unassembled WGS sequence"/>
</dbReference>
<accession>A0ABS5XI27</accession>
<feature type="transmembrane region" description="Helical" evidence="6">
    <location>
        <begin position="150"/>
        <end position="169"/>
    </location>
</feature>
<dbReference type="PANTHER" id="PTHR43840">
    <property type="entry name" value="MITOCHONDRIAL METAL TRANSPORTER 1-RELATED"/>
    <property type="match status" value="1"/>
</dbReference>
<dbReference type="InterPro" id="IPR058533">
    <property type="entry name" value="Cation_efflux_TM"/>
</dbReference>
<keyword evidence="2" id="KW-0813">Transport</keyword>
<evidence type="ECO:0000256" key="2">
    <source>
        <dbReference type="ARBA" id="ARBA00022448"/>
    </source>
</evidence>
<feature type="transmembrane region" description="Helical" evidence="6">
    <location>
        <begin position="72"/>
        <end position="96"/>
    </location>
</feature>